<feature type="compositionally biased region" description="Pro residues" evidence="1">
    <location>
        <begin position="174"/>
        <end position="191"/>
    </location>
</feature>
<reference evidence="3" key="1">
    <citation type="journal article" date="2019" name="Int. J. Syst. Evol. Microbiol.">
        <title>The Global Catalogue of Microorganisms (GCM) 10K type strain sequencing project: providing services to taxonomists for standard genome sequencing and annotation.</title>
        <authorList>
            <consortium name="The Broad Institute Genomics Platform"/>
            <consortium name="The Broad Institute Genome Sequencing Center for Infectious Disease"/>
            <person name="Wu L."/>
            <person name="Ma J."/>
        </authorList>
    </citation>
    <scope>NUCLEOTIDE SEQUENCE [LARGE SCALE GENOMIC DNA]</scope>
    <source>
        <strain evidence="3">CCUG 61696</strain>
    </source>
</reference>
<evidence type="ECO:0000256" key="1">
    <source>
        <dbReference type="SAM" id="MobiDB-lite"/>
    </source>
</evidence>
<feature type="region of interest" description="Disordered" evidence="1">
    <location>
        <begin position="153"/>
        <end position="200"/>
    </location>
</feature>
<sequence>MAAPVVAEPSPPVESAAEVARRLADLRFVFEIDQERRIAFLSPDLDAAVGDSVRAAVGRPWGEVAAELGLDPAGAVAAALRGVTGWSGLAISWPLPDGARAPLSLSALPVFDRGRTFMGFRGLGLVVAPPEDTPAVDAAPDAVEFPEPAPVLEEPATEPAADEPEPAAEVPVPNALPTPDVTPEPADPAPEPVGDDAPRAAFASGNVVPLWEGVAADGGSRSLSHAEENAFDEIARRLRSFGGATDARAIWDDIAEDAGLAAPAAAPAADPVAEDLLRLLDRL</sequence>
<organism evidence="2 3">
    <name type="scientific">Methylopila musalis</name>
    <dbReference type="NCBI Taxonomy" id="1134781"/>
    <lineage>
        <taxon>Bacteria</taxon>
        <taxon>Pseudomonadati</taxon>
        <taxon>Pseudomonadota</taxon>
        <taxon>Alphaproteobacteria</taxon>
        <taxon>Hyphomicrobiales</taxon>
        <taxon>Methylopilaceae</taxon>
        <taxon>Methylopila</taxon>
    </lineage>
</organism>
<gene>
    <name evidence="2" type="ORF">ACFQ4O_17890</name>
</gene>
<dbReference type="Proteomes" id="UP001597171">
    <property type="component" value="Unassembled WGS sequence"/>
</dbReference>
<keyword evidence="3" id="KW-1185">Reference proteome</keyword>
<name>A0ABW3ZC08_9HYPH</name>
<proteinExistence type="predicted"/>
<protein>
    <submittedName>
        <fullName evidence="2">Uncharacterized protein</fullName>
    </submittedName>
</protein>
<evidence type="ECO:0000313" key="3">
    <source>
        <dbReference type="Proteomes" id="UP001597171"/>
    </source>
</evidence>
<accession>A0ABW3ZC08</accession>
<comment type="caution">
    <text evidence="2">The sequence shown here is derived from an EMBL/GenBank/DDBJ whole genome shotgun (WGS) entry which is preliminary data.</text>
</comment>
<dbReference type="EMBL" id="JBHTMX010000393">
    <property type="protein sequence ID" value="MFD1333881.1"/>
    <property type="molecule type" value="Genomic_DNA"/>
</dbReference>
<evidence type="ECO:0000313" key="2">
    <source>
        <dbReference type="EMBL" id="MFD1333881.1"/>
    </source>
</evidence>
<feature type="non-terminal residue" evidence="2">
    <location>
        <position position="283"/>
    </location>
</feature>